<dbReference type="EMBL" id="UOGE01000092">
    <property type="protein sequence ID" value="VAX23989.1"/>
    <property type="molecule type" value="Genomic_DNA"/>
</dbReference>
<reference evidence="1" key="1">
    <citation type="submission" date="2018-06" db="EMBL/GenBank/DDBJ databases">
        <authorList>
            <person name="Zhirakovskaya E."/>
        </authorList>
    </citation>
    <scope>NUCLEOTIDE SEQUENCE</scope>
</reference>
<dbReference type="Pfam" id="PF13688">
    <property type="entry name" value="Reprolysin_5"/>
    <property type="match status" value="1"/>
</dbReference>
<dbReference type="GO" id="GO:0008237">
    <property type="term" value="F:metallopeptidase activity"/>
    <property type="evidence" value="ECO:0007669"/>
    <property type="project" value="InterPro"/>
</dbReference>
<evidence type="ECO:0000313" key="1">
    <source>
        <dbReference type="EMBL" id="VAX23989.1"/>
    </source>
</evidence>
<name>A0A3B1C1B7_9ZZZZ</name>
<dbReference type="SUPFAM" id="SSF55486">
    <property type="entry name" value="Metalloproteases ('zincins'), catalytic domain"/>
    <property type="match status" value="1"/>
</dbReference>
<dbReference type="Gene3D" id="3.40.390.10">
    <property type="entry name" value="Collagenase (Catalytic Domain)"/>
    <property type="match status" value="1"/>
</dbReference>
<evidence type="ECO:0008006" key="2">
    <source>
        <dbReference type="Google" id="ProtNLM"/>
    </source>
</evidence>
<accession>A0A3B1C1B7</accession>
<organism evidence="1">
    <name type="scientific">hydrothermal vent metagenome</name>
    <dbReference type="NCBI Taxonomy" id="652676"/>
    <lineage>
        <taxon>unclassified sequences</taxon>
        <taxon>metagenomes</taxon>
        <taxon>ecological metagenomes</taxon>
    </lineage>
</organism>
<dbReference type="AlphaFoldDB" id="A0A3B1C1B7"/>
<proteinExistence type="predicted"/>
<gene>
    <name evidence="1" type="ORF">MNBD_NITROSPINAE02-2207</name>
</gene>
<dbReference type="InterPro" id="IPR024079">
    <property type="entry name" value="MetalloPept_cat_dom_sf"/>
</dbReference>
<sequence>MKPPGLIALLLILAFFAACGAGNDSNNSDSAPSSTGSISLSGNSGSFDIPGGVSSVTLYANGEMNADNLTISVMDGPDDSGYVGTYRVAVDGPYGLAVARTIPDADYTPVTEGRWRYKINCFGCLVPEIKAFWKSGEGVNMKLNVILVSQSDITSADDPNLQETLGRFKSIFASNGINISEITYKWIESDDTVITSTDTNGNFQPDGMDRLFSGNKGNSDFVQLFFVQSAGPGGTLGIAGGIPGPPVAGTAHSGVIAATFGGLSTLSSHDKNLLGETIAHEIGHYLGLYHTSESNGLRFDPVSDTGECRKSNPIPASCPDGANLMFFAAGGPSIPQTTLSPGQRFVLRHAHLVR</sequence>
<protein>
    <recommendedName>
        <fullName evidence="2">Peptidase M43 pregnancy-associated plasma-A domain-containing protein</fullName>
    </recommendedName>
</protein>
<dbReference type="PROSITE" id="PS51257">
    <property type="entry name" value="PROKAR_LIPOPROTEIN"/>
    <property type="match status" value="1"/>
</dbReference>